<name>A0ABV8HN17_9ACTN</name>
<feature type="region of interest" description="Disordered" evidence="1">
    <location>
        <begin position="1"/>
        <end position="24"/>
    </location>
</feature>
<gene>
    <name evidence="3" type="ORF">ACFO3J_18280</name>
</gene>
<proteinExistence type="predicted"/>
<dbReference type="Proteomes" id="UP001595765">
    <property type="component" value="Unassembled WGS sequence"/>
</dbReference>
<feature type="compositionally biased region" description="Basic residues" evidence="1">
    <location>
        <begin position="65"/>
        <end position="74"/>
    </location>
</feature>
<keyword evidence="4" id="KW-1185">Reference proteome</keyword>
<evidence type="ECO:0000313" key="3">
    <source>
        <dbReference type="EMBL" id="MFC4033413.1"/>
    </source>
</evidence>
<feature type="domain" description="HTH-like" evidence="2">
    <location>
        <begin position="37"/>
        <end position="71"/>
    </location>
</feature>
<dbReference type="RefSeq" id="WP_386430509.1">
    <property type="nucleotide sequence ID" value="NZ_JBHSBB010000013.1"/>
</dbReference>
<dbReference type="EMBL" id="JBHSBB010000013">
    <property type="protein sequence ID" value="MFC4033413.1"/>
    <property type="molecule type" value="Genomic_DNA"/>
</dbReference>
<comment type="caution">
    <text evidence="3">The sequence shown here is derived from an EMBL/GenBank/DDBJ whole genome shotgun (WGS) entry which is preliminary data.</text>
</comment>
<evidence type="ECO:0000313" key="4">
    <source>
        <dbReference type="Proteomes" id="UP001595765"/>
    </source>
</evidence>
<dbReference type="InterPro" id="IPR025948">
    <property type="entry name" value="HTH-like_dom"/>
</dbReference>
<reference evidence="4" key="1">
    <citation type="journal article" date="2019" name="Int. J. Syst. Evol. Microbiol.">
        <title>The Global Catalogue of Microorganisms (GCM) 10K type strain sequencing project: providing services to taxonomists for standard genome sequencing and annotation.</title>
        <authorList>
            <consortium name="The Broad Institute Genomics Platform"/>
            <consortium name="The Broad Institute Genome Sequencing Center for Infectious Disease"/>
            <person name="Wu L."/>
            <person name="Ma J."/>
        </authorList>
    </citation>
    <scope>NUCLEOTIDE SEQUENCE [LARGE SCALE GENOMIC DNA]</scope>
    <source>
        <strain evidence="4">CGMCC 4.7237</strain>
    </source>
</reference>
<feature type="region of interest" description="Disordered" evidence="1">
    <location>
        <begin position="60"/>
        <end position="113"/>
    </location>
</feature>
<evidence type="ECO:0000256" key="1">
    <source>
        <dbReference type="SAM" id="MobiDB-lite"/>
    </source>
</evidence>
<evidence type="ECO:0000259" key="2">
    <source>
        <dbReference type="Pfam" id="PF13276"/>
    </source>
</evidence>
<protein>
    <submittedName>
        <fullName evidence="3">IS3 family transposase</fullName>
    </submittedName>
</protein>
<organism evidence="3 4">
    <name type="scientific">Streptomyces polygonati</name>
    <dbReference type="NCBI Taxonomy" id="1617087"/>
    <lineage>
        <taxon>Bacteria</taxon>
        <taxon>Bacillati</taxon>
        <taxon>Actinomycetota</taxon>
        <taxon>Actinomycetes</taxon>
        <taxon>Kitasatosporales</taxon>
        <taxon>Streptomycetaceae</taxon>
        <taxon>Streptomyces</taxon>
    </lineage>
</organism>
<sequence length="145" mass="15521">MPAATPRATSGPGRGHAIYSGETHDRGYAVSSGVADRAHASLQRGGSVCGRRRVARLMRAAGVAGRHRRRRPDHRLRPTGGHSARSHCPDQPADRWAGPRAKANGKNRIGVDGRRRCGLTTRMAGSRPGSVELSTVLRDRTCSLS</sequence>
<accession>A0ABV8HN17</accession>
<dbReference type="Pfam" id="PF13276">
    <property type="entry name" value="HTH_21"/>
    <property type="match status" value="1"/>
</dbReference>